<evidence type="ECO:0000256" key="4">
    <source>
        <dbReference type="ARBA" id="ARBA00022516"/>
    </source>
</evidence>
<keyword evidence="4" id="KW-0444">Lipid biosynthesis</keyword>
<evidence type="ECO:0000256" key="10">
    <source>
        <dbReference type="ARBA" id="ARBA00022955"/>
    </source>
</evidence>
<evidence type="ECO:0000256" key="15">
    <source>
        <dbReference type="ARBA" id="ARBA00023136"/>
    </source>
</evidence>
<evidence type="ECO:0000256" key="2">
    <source>
        <dbReference type="ARBA" id="ARBA00004770"/>
    </source>
</evidence>
<evidence type="ECO:0000256" key="19">
    <source>
        <dbReference type="ARBA" id="ARBA00039984"/>
    </source>
</evidence>
<evidence type="ECO:0000256" key="23">
    <source>
        <dbReference type="SAM" id="Phobius"/>
    </source>
</evidence>
<evidence type="ECO:0000256" key="7">
    <source>
        <dbReference type="ARBA" id="ARBA00022778"/>
    </source>
</evidence>
<dbReference type="FunFam" id="1.20.120.1630:FF:000006">
    <property type="entry name" value="Putative 7-dehydrocholesterol reductase"/>
    <property type="match status" value="1"/>
</dbReference>
<name>A0A1X7V3T6_AMPQE</name>
<dbReference type="PANTHER" id="PTHR21257:SF38">
    <property type="entry name" value="7-DEHYDROCHOLESTEROL REDUCTASE"/>
    <property type="match status" value="1"/>
</dbReference>
<evidence type="ECO:0000256" key="9">
    <source>
        <dbReference type="ARBA" id="ARBA00022857"/>
    </source>
</evidence>
<dbReference type="Pfam" id="PF01222">
    <property type="entry name" value="ERG4_ERG24"/>
    <property type="match status" value="1"/>
</dbReference>
<keyword evidence="14" id="KW-0443">Lipid metabolism</keyword>
<evidence type="ECO:0000256" key="11">
    <source>
        <dbReference type="ARBA" id="ARBA00022989"/>
    </source>
</evidence>
<dbReference type="GO" id="GO:0047598">
    <property type="term" value="F:7-dehydrocholesterol reductase activity"/>
    <property type="evidence" value="ECO:0007669"/>
    <property type="project" value="UniProtKB-EC"/>
</dbReference>
<keyword evidence="5" id="KW-0153">Cholesterol metabolism</keyword>
<dbReference type="Gene3D" id="1.20.120.1630">
    <property type="match status" value="1"/>
</dbReference>
<dbReference type="InterPro" id="IPR018083">
    <property type="entry name" value="Sterol_reductase_CS"/>
</dbReference>
<evidence type="ECO:0000256" key="18">
    <source>
        <dbReference type="ARBA" id="ARBA00038851"/>
    </source>
</evidence>
<keyword evidence="13" id="KW-0756">Sterol biosynthesis</keyword>
<dbReference type="STRING" id="400682.A0A1X7V3T6"/>
<evidence type="ECO:0000256" key="20">
    <source>
        <dbReference type="ARBA" id="ARBA00042688"/>
    </source>
</evidence>
<keyword evidence="9" id="KW-0521">NADP</keyword>
<keyword evidence="11 23" id="KW-1133">Transmembrane helix</keyword>
<comment type="subcellular location">
    <subcellularLocation>
        <location evidence="1">Endoplasmic reticulum membrane</location>
        <topology evidence="1">Multi-pass membrane protein</topology>
    </subcellularLocation>
</comment>
<evidence type="ECO:0000256" key="5">
    <source>
        <dbReference type="ARBA" id="ARBA00022548"/>
    </source>
</evidence>
<dbReference type="OrthoDB" id="5326588at2759"/>
<keyword evidence="7" id="KW-0152">Cholesterol biosynthesis</keyword>
<evidence type="ECO:0000313" key="24">
    <source>
        <dbReference type="EnsemblMetazoa" id="Aqu2.1.34616_001"/>
    </source>
</evidence>
<evidence type="ECO:0000256" key="6">
    <source>
        <dbReference type="ARBA" id="ARBA00022692"/>
    </source>
</evidence>
<keyword evidence="16" id="KW-1207">Sterol metabolism</keyword>
<sequence>MLLIFRVLSSVLLLKMERSTRTTAVKNGYSKAANGKPPAASEEKVSYMSAYPGLMVSPLLLLCPIFGVLFVYIIVELDGGLQQLLNQSGALHKIIADHILGSKTSWAIIGSFAAFQLVLMRVLPGKIVDGPLTPKGNTPKYKANGMLAFIVTLLVFCSLAFTGLINPAIVYDNFIDIIGGLTLFSIVFVLILYIKGSIAPSSTDNSVSGNFMFDYFWGTELYPRILGWDVKMFTNCRFGLMGWAVLILCYAFKQYSVYGFVSDSMIVSVGIQLVYIAKFFQWEMGYMKSLDIMHDRAGFYICWGCLVWVPSVYTSQSLYLVKHPNELGLPLASLILIAGILSVLINYQADYQRELTRNTNGNCLIWGQRPKLIQATYQTKTGETKKSLLLLSGWWGVARHFHYLPELGTAFLWSVPALFDNPLPYFYFVFLTILLVHRSMRDDERCKEKYGDYWSAYCKEVPYKIIPYVF</sequence>
<evidence type="ECO:0000256" key="22">
    <source>
        <dbReference type="ARBA" id="ARBA00047826"/>
    </source>
</evidence>
<feature type="transmembrane region" description="Helical" evidence="23">
    <location>
        <begin position="327"/>
        <end position="347"/>
    </location>
</feature>
<comment type="catalytic activity">
    <reaction evidence="22">
        <text>7-dehydrodesmosterol + NADPH + H(+) = desmosterol + NADP(+)</text>
        <dbReference type="Rhea" id="RHEA:46740"/>
        <dbReference type="ChEBI" id="CHEBI:15378"/>
        <dbReference type="ChEBI" id="CHEBI:17737"/>
        <dbReference type="ChEBI" id="CHEBI:27910"/>
        <dbReference type="ChEBI" id="CHEBI:57783"/>
        <dbReference type="ChEBI" id="CHEBI:58349"/>
    </reaction>
    <physiologicalReaction direction="left-to-right" evidence="22">
        <dbReference type="Rhea" id="RHEA:46741"/>
    </physiologicalReaction>
</comment>
<evidence type="ECO:0000256" key="12">
    <source>
        <dbReference type="ARBA" id="ARBA00023002"/>
    </source>
</evidence>
<dbReference type="GO" id="GO:0005789">
    <property type="term" value="C:endoplasmic reticulum membrane"/>
    <property type="evidence" value="ECO:0007669"/>
    <property type="project" value="UniProtKB-SubCell"/>
</dbReference>
<feature type="transmembrane region" description="Helical" evidence="23">
    <location>
        <begin position="106"/>
        <end position="124"/>
    </location>
</feature>
<feature type="transmembrane region" description="Helical" evidence="23">
    <location>
        <begin position="258"/>
        <end position="277"/>
    </location>
</feature>
<protein>
    <recommendedName>
        <fullName evidence="19">7-dehydrocholesterol reductase</fullName>
        <ecNumber evidence="18">1.3.1.21</ecNumber>
    </recommendedName>
    <alternativeName>
        <fullName evidence="20">Sterol Delta(7)-reductase</fullName>
    </alternativeName>
</protein>
<dbReference type="EC" id="1.3.1.21" evidence="18"/>
<keyword evidence="17" id="KW-0753">Steroid metabolism</keyword>
<comment type="pathway">
    <text evidence="2">Steroid biosynthesis; cholesterol biosynthesis.</text>
</comment>
<evidence type="ECO:0000256" key="21">
    <source>
        <dbReference type="ARBA" id="ARBA00047795"/>
    </source>
</evidence>
<comment type="catalytic activity">
    <reaction evidence="21">
        <text>cholesterol + NADP(+) = 7-dehydrocholesterol + NADPH + H(+)</text>
        <dbReference type="Rhea" id="RHEA:23984"/>
        <dbReference type="ChEBI" id="CHEBI:15378"/>
        <dbReference type="ChEBI" id="CHEBI:16113"/>
        <dbReference type="ChEBI" id="CHEBI:17759"/>
        <dbReference type="ChEBI" id="CHEBI:57783"/>
        <dbReference type="ChEBI" id="CHEBI:58349"/>
        <dbReference type="EC" id="1.3.1.21"/>
    </reaction>
    <physiologicalReaction direction="right-to-left" evidence="21">
        <dbReference type="Rhea" id="RHEA:23986"/>
    </physiologicalReaction>
</comment>
<evidence type="ECO:0000256" key="14">
    <source>
        <dbReference type="ARBA" id="ARBA00023098"/>
    </source>
</evidence>
<keyword evidence="10" id="KW-0752">Steroid biosynthesis</keyword>
<dbReference type="GO" id="GO:0016132">
    <property type="term" value="P:brassinosteroid biosynthetic process"/>
    <property type="evidence" value="ECO:0007669"/>
    <property type="project" value="TreeGrafter"/>
</dbReference>
<evidence type="ECO:0000256" key="8">
    <source>
        <dbReference type="ARBA" id="ARBA00022824"/>
    </source>
</evidence>
<dbReference type="PROSITE" id="PS01017">
    <property type="entry name" value="STEROL_REDUCT_1"/>
    <property type="match status" value="1"/>
</dbReference>
<evidence type="ECO:0000256" key="1">
    <source>
        <dbReference type="ARBA" id="ARBA00004477"/>
    </source>
</evidence>
<dbReference type="AlphaFoldDB" id="A0A1X7V3T6"/>
<feature type="transmembrane region" description="Helical" evidence="23">
    <location>
        <begin position="54"/>
        <end position="75"/>
    </location>
</feature>
<evidence type="ECO:0000256" key="3">
    <source>
        <dbReference type="ARBA" id="ARBA00005402"/>
    </source>
</evidence>
<evidence type="ECO:0000256" key="16">
    <source>
        <dbReference type="ARBA" id="ARBA00023166"/>
    </source>
</evidence>
<dbReference type="InParanoid" id="A0A1X7V3T6"/>
<comment type="similarity">
    <text evidence="3">Belongs to the ERG4/ERG24 family.</text>
</comment>
<proteinExistence type="inferred from homology"/>
<dbReference type="eggNOG" id="KOG1435">
    <property type="taxonomic scope" value="Eukaryota"/>
</dbReference>
<dbReference type="EnsemblMetazoa" id="Aqu2.1.34616_001">
    <property type="protein sequence ID" value="Aqu2.1.34616_001"/>
    <property type="gene ID" value="Aqu2.1.34616"/>
</dbReference>
<dbReference type="PROSITE" id="PS01018">
    <property type="entry name" value="STEROL_REDUCT_2"/>
    <property type="match status" value="1"/>
</dbReference>
<feature type="transmembrane region" description="Helical" evidence="23">
    <location>
        <begin position="177"/>
        <end position="194"/>
    </location>
</feature>
<dbReference type="InterPro" id="IPR001171">
    <property type="entry name" value="ERG24_DHCR-like"/>
</dbReference>
<dbReference type="UniPathway" id="UPA00063"/>
<organism evidence="24">
    <name type="scientific">Amphimedon queenslandica</name>
    <name type="common">Sponge</name>
    <dbReference type="NCBI Taxonomy" id="400682"/>
    <lineage>
        <taxon>Eukaryota</taxon>
        <taxon>Metazoa</taxon>
        <taxon>Porifera</taxon>
        <taxon>Demospongiae</taxon>
        <taxon>Heteroscleromorpha</taxon>
        <taxon>Haplosclerida</taxon>
        <taxon>Niphatidae</taxon>
        <taxon>Amphimedon</taxon>
    </lineage>
</organism>
<feature type="transmembrane region" description="Helical" evidence="23">
    <location>
        <begin position="145"/>
        <end position="165"/>
    </location>
</feature>
<reference evidence="24" key="1">
    <citation type="submission" date="2017-05" db="UniProtKB">
        <authorList>
            <consortium name="EnsemblMetazoa"/>
        </authorList>
    </citation>
    <scope>IDENTIFICATION</scope>
</reference>
<dbReference type="PANTHER" id="PTHR21257">
    <property type="entry name" value="DELTA(14)-STEROL REDUCTASE"/>
    <property type="match status" value="1"/>
</dbReference>
<keyword evidence="8" id="KW-0256">Endoplasmic reticulum</keyword>
<keyword evidence="12" id="KW-0560">Oxidoreductase</keyword>
<feature type="transmembrane region" description="Helical" evidence="23">
    <location>
        <begin position="297"/>
        <end position="315"/>
    </location>
</feature>
<evidence type="ECO:0000256" key="13">
    <source>
        <dbReference type="ARBA" id="ARBA00023011"/>
    </source>
</evidence>
<keyword evidence="15 23" id="KW-0472">Membrane</keyword>
<evidence type="ECO:0000256" key="17">
    <source>
        <dbReference type="ARBA" id="ARBA00023221"/>
    </source>
</evidence>
<accession>A0A1X7V3T6</accession>
<dbReference type="GO" id="GO:0006695">
    <property type="term" value="P:cholesterol biosynthetic process"/>
    <property type="evidence" value="ECO:0007669"/>
    <property type="project" value="UniProtKB-UniPathway"/>
</dbReference>
<keyword evidence="6 23" id="KW-0812">Transmembrane</keyword>